<reference evidence="1" key="1">
    <citation type="submission" date="2022-06" db="EMBL/GenBank/DDBJ databases">
        <title>Draft genome sequences of Leminorella grimontii str. JCM5902.</title>
        <authorList>
            <person name="Wakabayashi Y."/>
            <person name="Kojima K."/>
        </authorList>
    </citation>
    <scope>NUCLEOTIDE SEQUENCE</scope>
    <source>
        <strain evidence="1">JCM 5902</strain>
    </source>
</reference>
<dbReference type="RefSeq" id="WP_027275969.1">
    <property type="nucleotide sequence ID" value="NZ_BRLH01000001.1"/>
</dbReference>
<proteinExistence type="predicted"/>
<dbReference type="EMBL" id="BRLH01000001">
    <property type="protein sequence ID" value="GKX54004.1"/>
    <property type="molecule type" value="Genomic_DNA"/>
</dbReference>
<sequence length="73" mass="8493">MIDNKDVARNISELMLRMGGELNDSLFLVKARCNEDEYLVYKKQVANLMADMLLNILNPLYKKHPDIKPKELN</sequence>
<dbReference type="Proteomes" id="UP001058124">
    <property type="component" value="Unassembled WGS sequence"/>
</dbReference>
<keyword evidence="2" id="KW-1185">Reference proteome</keyword>
<evidence type="ECO:0008006" key="3">
    <source>
        <dbReference type="Google" id="ProtNLM"/>
    </source>
</evidence>
<protein>
    <recommendedName>
        <fullName evidence="3">Cytoplasmic protein</fullName>
    </recommendedName>
</protein>
<evidence type="ECO:0000313" key="2">
    <source>
        <dbReference type="Proteomes" id="UP001058124"/>
    </source>
</evidence>
<name>A0AAV5MYL9_9GAMM</name>
<organism evidence="1 2">
    <name type="scientific">Leminorella grimontii</name>
    <dbReference type="NCBI Taxonomy" id="82981"/>
    <lineage>
        <taxon>Bacteria</taxon>
        <taxon>Pseudomonadati</taxon>
        <taxon>Pseudomonadota</taxon>
        <taxon>Gammaproteobacteria</taxon>
        <taxon>Enterobacterales</taxon>
        <taxon>Budviciaceae</taxon>
        <taxon>Leminorella</taxon>
    </lineage>
</organism>
<comment type="caution">
    <text evidence="1">The sequence shown here is derived from an EMBL/GenBank/DDBJ whole genome shotgun (WGS) entry which is preliminary data.</text>
</comment>
<accession>A0AAV5MYL9</accession>
<dbReference type="AlphaFoldDB" id="A0AAV5MYL9"/>
<evidence type="ECO:0000313" key="1">
    <source>
        <dbReference type="EMBL" id="GKX54004.1"/>
    </source>
</evidence>
<gene>
    <name evidence="1" type="ORF">SOASR030_01160</name>
</gene>